<dbReference type="InterPro" id="IPR001387">
    <property type="entry name" value="Cro/C1-type_HTH"/>
</dbReference>
<feature type="domain" description="HTH cro/C1-type" evidence="1">
    <location>
        <begin position="7"/>
        <end position="62"/>
    </location>
</feature>
<name>A0ABW6WSJ5_9ACTN</name>
<dbReference type="InterPro" id="IPR010982">
    <property type="entry name" value="Lambda_DNA-bd_dom_sf"/>
</dbReference>
<dbReference type="Proteomes" id="UP001602245">
    <property type="component" value="Unassembled WGS sequence"/>
</dbReference>
<dbReference type="Gene3D" id="1.10.260.40">
    <property type="entry name" value="lambda repressor-like DNA-binding domains"/>
    <property type="match status" value="1"/>
</dbReference>
<proteinExistence type="predicted"/>
<gene>
    <name evidence="2" type="ORF">ACFY35_41395</name>
</gene>
<comment type="caution">
    <text evidence="2">The sequence shown here is derived from an EMBL/GenBank/DDBJ whole genome shotgun (WGS) entry which is preliminary data.</text>
</comment>
<dbReference type="Pfam" id="PF19054">
    <property type="entry name" value="DUF5753"/>
    <property type="match status" value="1"/>
</dbReference>
<evidence type="ECO:0000313" key="3">
    <source>
        <dbReference type="Proteomes" id="UP001602245"/>
    </source>
</evidence>
<evidence type="ECO:0000313" key="2">
    <source>
        <dbReference type="EMBL" id="MFF5295928.1"/>
    </source>
</evidence>
<dbReference type="RefSeq" id="WP_026206650.1">
    <property type="nucleotide sequence ID" value="NZ_JBIAZU010000008.1"/>
</dbReference>
<evidence type="ECO:0000259" key="1">
    <source>
        <dbReference type="PROSITE" id="PS50943"/>
    </source>
</evidence>
<dbReference type="EMBL" id="JBIAZU010000008">
    <property type="protein sequence ID" value="MFF5295928.1"/>
    <property type="molecule type" value="Genomic_DNA"/>
</dbReference>
<dbReference type="Pfam" id="PF13560">
    <property type="entry name" value="HTH_31"/>
    <property type="match status" value="1"/>
</dbReference>
<dbReference type="SUPFAM" id="SSF47413">
    <property type="entry name" value="lambda repressor-like DNA-binding domains"/>
    <property type="match status" value="1"/>
</dbReference>
<sequence>MQLGVRLRALRRRAGMSREDAAYPLRASESKISRMELGRVGFKERDIADLLTLYGVEDPDERAHLLDFAREANAPSWWHSYGDVLDTWLQTYLDFEQAAELIRTYEIQFVPGLLQTEAYARAVISLGYDPAAPSEIERRAKLRMERQQLLLRPDPPKLWVVLDEAVLRRPIGGVAVLREQIEALLAMTDSPHVRLQVMPFASGGHAAVGGAFSVLRFPYQELADIVYIDHLTGGLYLDKREEVDRYAAAISRLFIEAAPLSETPAILEGMLRQLD</sequence>
<accession>A0ABW6WSJ5</accession>
<dbReference type="PROSITE" id="PS50943">
    <property type="entry name" value="HTH_CROC1"/>
    <property type="match status" value="1"/>
</dbReference>
<dbReference type="SMART" id="SM00530">
    <property type="entry name" value="HTH_XRE"/>
    <property type="match status" value="1"/>
</dbReference>
<dbReference type="InterPro" id="IPR043917">
    <property type="entry name" value="DUF5753"/>
</dbReference>
<keyword evidence="3" id="KW-1185">Reference proteome</keyword>
<protein>
    <submittedName>
        <fullName evidence="2">Helix-turn-helix domain-containing protein</fullName>
    </submittedName>
</protein>
<reference evidence="2 3" key="1">
    <citation type="submission" date="2024-10" db="EMBL/GenBank/DDBJ databases">
        <title>The Natural Products Discovery Center: Release of the First 8490 Sequenced Strains for Exploring Actinobacteria Biosynthetic Diversity.</title>
        <authorList>
            <person name="Kalkreuter E."/>
            <person name="Kautsar S.A."/>
            <person name="Yang D."/>
            <person name="Bader C.D."/>
            <person name="Teijaro C.N."/>
            <person name="Fluegel L."/>
            <person name="Davis C.M."/>
            <person name="Simpson J.R."/>
            <person name="Lauterbach L."/>
            <person name="Steele A.D."/>
            <person name="Gui C."/>
            <person name="Meng S."/>
            <person name="Li G."/>
            <person name="Viehrig K."/>
            <person name="Ye F."/>
            <person name="Su P."/>
            <person name="Kiefer A.F."/>
            <person name="Nichols A."/>
            <person name="Cepeda A.J."/>
            <person name="Yan W."/>
            <person name="Fan B."/>
            <person name="Jiang Y."/>
            <person name="Adhikari A."/>
            <person name="Zheng C.-J."/>
            <person name="Schuster L."/>
            <person name="Cowan T.M."/>
            <person name="Smanski M.J."/>
            <person name="Chevrette M.G."/>
            <person name="De Carvalho L.P.S."/>
            <person name="Shen B."/>
        </authorList>
    </citation>
    <scope>NUCLEOTIDE SEQUENCE [LARGE SCALE GENOMIC DNA]</scope>
    <source>
        <strain evidence="2 3">NPDC000087</strain>
    </source>
</reference>
<organism evidence="2 3">
    <name type="scientific">Paractinoplanes globisporus</name>
    <dbReference type="NCBI Taxonomy" id="113565"/>
    <lineage>
        <taxon>Bacteria</taxon>
        <taxon>Bacillati</taxon>
        <taxon>Actinomycetota</taxon>
        <taxon>Actinomycetes</taxon>
        <taxon>Micromonosporales</taxon>
        <taxon>Micromonosporaceae</taxon>
        <taxon>Paractinoplanes</taxon>
    </lineage>
</organism>